<protein>
    <recommendedName>
        <fullName evidence="1">BPL/LPL catalytic domain-containing protein</fullName>
    </recommendedName>
</protein>
<dbReference type="Proteomes" id="UP000244066">
    <property type="component" value="Unassembled WGS sequence"/>
</dbReference>
<dbReference type="EMBL" id="NDWU01000023">
    <property type="protein sequence ID" value="PUA31206.1"/>
    <property type="molecule type" value="Genomic_DNA"/>
</dbReference>
<accession>A0A2R7Y0Z6</accession>
<dbReference type="Gene3D" id="3.30.390.50">
    <property type="entry name" value="CO dehydrogenase flavoprotein, C-terminal domain"/>
    <property type="match status" value="1"/>
</dbReference>
<evidence type="ECO:0000313" key="2">
    <source>
        <dbReference type="EMBL" id="PUA31206.1"/>
    </source>
</evidence>
<dbReference type="InterPro" id="IPR045864">
    <property type="entry name" value="aa-tRNA-synth_II/BPL/LPL"/>
</dbReference>
<dbReference type="AlphaFoldDB" id="A0A2R7Y0Z6"/>
<dbReference type="GO" id="GO:0016979">
    <property type="term" value="F:lipoate-protein ligase activity"/>
    <property type="evidence" value="ECO:0007669"/>
    <property type="project" value="UniProtKB-EC"/>
</dbReference>
<evidence type="ECO:0000313" key="3">
    <source>
        <dbReference type="Proteomes" id="UP000244066"/>
    </source>
</evidence>
<dbReference type="PANTHER" id="PTHR43679">
    <property type="entry name" value="OCTANOYLTRANSFERASE LIPM-RELATED"/>
    <property type="match status" value="1"/>
</dbReference>
<gene>
    <name evidence="2" type="ORF">B9J98_07350</name>
</gene>
<feature type="domain" description="BPL/LPL catalytic" evidence="1">
    <location>
        <begin position="31"/>
        <end position="225"/>
    </location>
</feature>
<dbReference type="GO" id="GO:0005524">
    <property type="term" value="F:ATP binding"/>
    <property type="evidence" value="ECO:0007669"/>
    <property type="project" value="UniProtKB-KW"/>
</dbReference>
<evidence type="ECO:0000259" key="1">
    <source>
        <dbReference type="PROSITE" id="PS51733"/>
    </source>
</evidence>
<dbReference type="GO" id="GO:0009249">
    <property type="term" value="P:protein lipoylation"/>
    <property type="evidence" value="ECO:0007669"/>
    <property type="project" value="UniProtKB-ARBA"/>
</dbReference>
<dbReference type="CDD" id="cd16443">
    <property type="entry name" value="LplA"/>
    <property type="match status" value="1"/>
</dbReference>
<sequence>MVRWRLLDLGMADHLMAQTFYEATAKALDEGLVPNTLILVIPKNPYICIGYHQELEKEVDVEYCRRASLPIIRRMQGGGAVYLDSNQLFYQVVVRKDDELVPSNVERLFEKFLGVTVYVYRKLGLPAEFKPINDVVVRGKKISGNGAGAFGNDVLILVGNIILDLDYDSMCRILKVPDEKFRDKMARSMREWVTSLRNELGYVPDVEKIKGLISEGYKEVLGIELERAWPSMEELSIWESEVKPRHLSHEWLYMPEGRHGWLAGGRVVKVSSGVKLVEVAHKASKLIRVTAEVVDDRLSDVLISGDFFMIPENYLAKLEEVLKGSSLDAEEVLRRVKRFYQETGVQTPGITAEDFANAILKVKDVVGSV</sequence>
<dbReference type="SUPFAM" id="SSF55681">
    <property type="entry name" value="Class II aaRS and biotin synthetases"/>
    <property type="match status" value="1"/>
</dbReference>
<dbReference type="Pfam" id="PF21948">
    <property type="entry name" value="LplA-B_cat"/>
    <property type="match status" value="1"/>
</dbReference>
<organism evidence="2 3">
    <name type="scientific">Candidatus Terraquivivens tikiterensis</name>
    <dbReference type="NCBI Taxonomy" id="1980982"/>
    <lineage>
        <taxon>Archaea</taxon>
        <taxon>Nitrososphaerota</taxon>
        <taxon>Candidatus Wolframiiraptoraceae</taxon>
        <taxon>Candidatus Terraquivivens</taxon>
    </lineage>
</organism>
<reference evidence="2 3" key="1">
    <citation type="submission" date="2017-04" db="EMBL/GenBank/DDBJ databases">
        <title>Draft Aigarchaeota genome from a New Zealand hot spring.</title>
        <authorList>
            <person name="Reysenbach A.-L."/>
            <person name="Donaho J.A."/>
            <person name="Gerhart J."/>
            <person name="Kelley J.F."/>
            <person name="Kouba K."/>
            <person name="Podar M."/>
            <person name="Stott M."/>
        </authorList>
    </citation>
    <scope>NUCLEOTIDE SEQUENCE [LARGE SCALE GENOMIC DNA]</scope>
    <source>
        <strain evidence="2">NZ13_MG1</strain>
    </source>
</reference>
<comment type="caution">
    <text evidence="2">The sequence shown here is derived from an EMBL/GenBank/DDBJ whole genome shotgun (WGS) entry which is preliminary data.</text>
</comment>
<dbReference type="PROSITE" id="PS51733">
    <property type="entry name" value="BPL_LPL_CATALYTIC"/>
    <property type="match status" value="1"/>
</dbReference>
<dbReference type="SUPFAM" id="SSF82649">
    <property type="entry name" value="SufE/NifU"/>
    <property type="match status" value="1"/>
</dbReference>
<proteinExistence type="predicted"/>
<dbReference type="PANTHER" id="PTHR43679:SF2">
    <property type="entry name" value="OCTANOYL-[GCVH]:PROTEIN N-OCTANOYLTRANSFERASE"/>
    <property type="match status" value="1"/>
</dbReference>
<dbReference type="Gene3D" id="3.30.930.10">
    <property type="entry name" value="Bira Bifunctional Protein, Domain 2"/>
    <property type="match status" value="1"/>
</dbReference>
<dbReference type="InterPro" id="IPR004143">
    <property type="entry name" value="BPL_LPL_catalytic"/>
</dbReference>
<name>A0A2R7Y0Z6_9ARCH</name>
<dbReference type="InterPro" id="IPR050664">
    <property type="entry name" value="Octanoyltrans_LipM/LipL"/>
</dbReference>
<dbReference type="UniPathway" id="UPA00537">
    <property type="reaction ID" value="UER00594"/>
</dbReference>